<accession>A0A5S5D4B1</accession>
<protein>
    <submittedName>
        <fullName evidence="2">Uncharacterized protein</fullName>
    </submittedName>
</protein>
<feature type="compositionally biased region" description="Polar residues" evidence="1">
    <location>
        <begin position="29"/>
        <end position="55"/>
    </location>
</feature>
<evidence type="ECO:0000313" key="2">
    <source>
        <dbReference type="EMBL" id="TYP89996.1"/>
    </source>
</evidence>
<feature type="region of interest" description="Disordered" evidence="1">
    <location>
        <begin position="1"/>
        <end position="55"/>
    </location>
</feature>
<sequence>MQGLLVVGELADEPDDGGDVRGADRADAQESTSLSRAGTSRPSGANTGTRTGASR</sequence>
<dbReference type="EMBL" id="VNHW01000002">
    <property type="protein sequence ID" value="TYP89996.1"/>
    <property type="molecule type" value="Genomic_DNA"/>
</dbReference>
<evidence type="ECO:0000256" key="1">
    <source>
        <dbReference type="SAM" id="MobiDB-lite"/>
    </source>
</evidence>
<organism evidence="2 3">
    <name type="scientific">Blastococcus xanthinilyticus</name>
    <dbReference type="NCBI Taxonomy" id="1564164"/>
    <lineage>
        <taxon>Bacteria</taxon>
        <taxon>Bacillati</taxon>
        <taxon>Actinomycetota</taxon>
        <taxon>Actinomycetes</taxon>
        <taxon>Geodermatophilales</taxon>
        <taxon>Geodermatophilaceae</taxon>
        <taxon>Blastococcus</taxon>
    </lineage>
</organism>
<dbReference type="AlphaFoldDB" id="A0A5S5D4B1"/>
<keyword evidence="3" id="KW-1185">Reference proteome</keyword>
<proteinExistence type="predicted"/>
<reference evidence="2 3" key="1">
    <citation type="submission" date="2019-07" db="EMBL/GenBank/DDBJ databases">
        <title>Genomic Encyclopedia of Archaeal and Bacterial Type Strains, Phase II (KMG-II): from individual species to whole genera.</title>
        <authorList>
            <person name="Goeker M."/>
        </authorList>
    </citation>
    <scope>NUCLEOTIDE SEQUENCE [LARGE SCALE GENOMIC DNA]</scope>
    <source>
        <strain evidence="2 3">DSM 46842</strain>
    </source>
</reference>
<name>A0A5S5D4B1_9ACTN</name>
<gene>
    <name evidence="2" type="ORF">BD833_102475</name>
</gene>
<comment type="caution">
    <text evidence="2">The sequence shown here is derived from an EMBL/GenBank/DDBJ whole genome shotgun (WGS) entry which is preliminary data.</text>
</comment>
<evidence type="ECO:0000313" key="3">
    <source>
        <dbReference type="Proteomes" id="UP000322499"/>
    </source>
</evidence>
<dbReference type="Proteomes" id="UP000322499">
    <property type="component" value="Unassembled WGS sequence"/>
</dbReference>
<feature type="compositionally biased region" description="Basic and acidic residues" evidence="1">
    <location>
        <begin position="18"/>
        <end position="28"/>
    </location>
</feature>